<evidence type="ECO:0000313" key="1">
    <source>
        <dbReference type="EMBL" id="ALS32841.1"/>
    </source>
</evidence>
<proteinExistence type="predicted"/>
<accession>A0A0U2WYX3</accession>
<dbReference type="PATRIC" id="fig|1315283.4.peg.1433"/>
<reference evidence="1 2" key="1">
    <citation type="submission" date="2015-03" db="EMBL/GenBank/DDBJ databases">
        <authorList>
            <person name="Murphy D."/>
        </authorList>
    </citation>
    <scope>NUCLEOTIDE SEQUENCE [LARGE SCALE GENOMIC DNA]</scope>
    <source>
        <strain evidence="1 2">KMM 520</strain>
    </source>
</reference>
<evidence type="ECO:0008006" key="3">
    <source>
        <dbReference type="Google" id="ProtNLM"/>
    </source>
</evidence>
<dbReference type="KEGG" id="ptn:PTRA_a1662"/>
<dbReference type="OrthoDB" id="6402855at2"/>
<organism evidence="1">
    <name type="scientific">Pseudoalteromonas translucida KMM 520</name>
    <dbReference type="NCBI Taxonomy" id="1315283"/>
    <lineage>
        <taxon>Bacteria</taxon>
        <taxon>Pseudomonadati</taxon>
        <taxon>Pseudomonadota</taxon>
        <taxon>Gammaproteobacteria</taxon>
        <taxon>Alteromonadales</taxon>
        <taxon>Pseudoalteromonadaceae</taxon>
        <taxon>Pseudoalteromonas</taxon>
    </lineage>
</organism>
<protein>
    <recommendedName>
        <fullName evidence="3">Orphan protein</fullName>
    </recommendedName>
</protein>
<dbReference type="EMBL" id="CP011034">
    <property type="protein sequence ID" value="ALS32841.1"/>
    <property type="molecule type" value="Genomic_DNA"/>
</dbReference>
<sequence>MTIKNDDSAEYALSQQSRALDDPLEAIKNMRLEQLAVCKLKADKEMQTMKAESTPDKNKQ</sequence>
<dbReference type="AlphaFoldDB" id="A0A0U2WYX3"/>
<dbReference type="Proteomes" id="UP000065261">
    <property type="component" value="Chromosome I"/>
</dbReference>
<dbReference type="RefSeq" id="WP_058373248.1">
    <property type="nucleotide sequence ID" value="NZ_CP011034.1"/>
</dbReference>
<gene>
    <name evidence="1" type="ORF">PTRA_a1662</name>
</gene>
<name>A0A0U2WYX3_9GAMM</name>
<evidence type="ECO:0000313" key="2">
    <source>
        <dbReference type="Proteomes" id="UP000065261"/>
    </source>
</evidence>